<dbReference type="GO" id="GO:0006096">
    <property type="term" value="P:glycolytic process"/>
    <property type="evidence" value="ECO:0007669"/>
    <property type="project" value="UniProtKB-KW"/>
</dbReference>
<evidence type="ECO:0000256" key="4">
    <source>
        <dbReference type="ARBA" id="ARBA00023235"/>
    </source>
</evidence>
<dbReference type="GO" id="GO:0004619">
    <property type="term" value="F:phosphoglycerate mutase activity"/>
    <property type="evidence" value="ECO:0007669"/>
    <property type="project" value="UniProtKB-EC"/>
</dbReference>
<dbReference type="STRING" id="546874.SAMN04488544_1727"/>
<reference evidence="8" key="1">
    <citation type="submission" date="2016-10" db="EMBL/GenBank/DDBJ databases">
        <authorList>
            <person name="Varghese N."/>
            <person name="Submissions S."/>
        </authorList>
    </citation>
    <scope>NUCLEOTIDE SEQUENCE [LARGE SCALE GENOMIC DNA]</scope>
    <source>
        <strain evidence="8">DSM 21743</strain>
    </source>
</reference>
<accession>A0A1H2MB22</accession>
<evidence type="ECO:0000256" key="6">
    <source>
        <dbReference type="SAM" id="MobiDB-lite"/>
    </source>
</evidence>
<evidence type="ECO:0000256" key="3">
    <source>
        <dbReference type="ARBA" id="ARBA00023152"/>
    </source>
</evidence>
<gene>
    <name evidence="7" type="ORF">SAMN04488544_1727</name>
</gene>
<dbReference type="PANTHER" id="PTHR11931">
    <property type="entry name" value="PHOSPHOGLYCERATE MUTASE"/>
    <property type="match status" value="1"/>
</dbReference>
<organism evidence="7 8">
    <name type="scientific">Microlunatus sagamiharensis</name>
    <dbReference type="NCBI Taxonomy" id="546874"/>
    <lineage>
        <taxon>Bacteria</taxon>
        <taxon>Bacillati</taxon>
        <taxon>Actinomycetota</taxon>
        <taxon>Actinomycetes</taxon>
        <taxon>Propionibacteriales</taxon>
        <taxon>Propionibacteriaceae</taxon>
        <taxon>Microlunatus</taxon>
    </lineage>
</organism>
<keyword evidence="3" id="KW-0324">Glycolysis</keyword>
<dbReference type="Gene3D" id="3.40.50.1240">
    <property type="entry name" value="Phosphoglycerate mutase-like"/>
    <property type="match status" value="1"/>
</dbReference>
<dbReference type="Proteomes" id="UP000198825">
    <property type="component" value="Chromosome I"/>
</dbReference>
<evidence type="ECO:0000313" key="7">
    <source>
        <dbReference type="EMBL" id="SDU90379.1"/>
    </source>
</evidence>
<dbReference type="InterPro" id="IPR001345">
    <property type="entry name" value="PG/BPGM_mutase_AS"/>
</dbReference>
<dbReference type="SUPFAM" id="SSF53254">
    <property type="entry name" value="Phosphoglycerate mutase-like"/>
    <property type="match status" value="1"/>
</dbReference>
<keyword evidence="8" id="KW-1185">Reference proteome</keyword>
<protein>
    <recommendedName>
        <fullName evidence="2">phosphoglycerate mutase (2,3-diphosphoglycerate-dependent)</fullName>
        <ecNumber evidence="2">5.4.2.11</ecNumber>
    </recommendedName>
</protein>
<evidence type="ECO:0000256" key="5">
    <source>
        <dbReference type="PIRSR" id="PIRSR613078-2"/>
    </source>
</evidence>
<dbReference type="EC" id="5.4.2.11" evidence="2"/>
<evidence type="ECO:0000256" key="2">
    <source>
        <dbReference type="ARBA" id="ARBA00012028"/>
    </source>
</evidence>
<dbReference type="CDD" id="cd07067">
    <property type="entry name" value="HP_PGM_like"/>
    <property type="match status" value="1"/>
</dbReference>
<dbReference type="InterPro" id="IPR005952">
    <property type="entry name" value="Phosphogly_mut1"/>
</dbReference>
<proteinExistence type="inferred from homology"/>
<feature type="binding site" evidence="5">
    <location>
        <begin position="10"/>
        <end position="17"/>
    </location>
    <ligand>
        <name>substrate</name>
    </ligand>
</feature>
<dbReference type="SMART" id="SM00855">
    <property type="entry name" value="PGAM"/>
    <property type="match status" value="1"/>
</dbReference>
<feature type="binding site" evidence="5">
    <location>
        <position position="76"/>
    </location>
    <ligand>
        <name>substrate</name>
    </ligand>
</feature>
<evidence type="ECO:0000313" key="8">
    <source>
        <dbReference type="Proteomes" id="UP000198825"/>
    </source>
</evidence>
<dbReference type="InterPro" id="IPR013078">
    <property type="entry name" value="His_Pase_superF_clade-1"/>
</dbReference>
<dbReference type="PROSITE" id="PS00175">
    <property type="entry name" value="PG_MUTASE"/>
    <property type="match status" value="1"/>
</dbReference>
<dbReference type="RefSeq" id="WP_197680677.1">
    <property type="nucleotide sequence ID" value="NZ_LT629799.1"/>
</dbReference>
<comment type="similarity">
    <text evidence="1">Belongs to the phosphoglycerate mutase family. BPG-dependent PGAM subfamily.</text>
</comment>
<name>A0A1H2MB22_9ACTN</name>
<dbReference type="EMBL" id="LT629799">
    <property type="protein sequence ID" value="SDU90379.1"/>
    <property type="molecule type" value="Genomic_DNA"/>
</dbReference>
<sequence>MTAAELVLVRHGESMGNVAAAAAHEADAEVIEVGERDADVPLSDLGRDQARALGRGITDLLADGRPTLVWSSTYVRARQTAEIALSAAGEDRRVALDERLRDRELGVLDLLTTRGVQARFPLEAARRRWLGKFYHRPPGGESWADVVLRVRNFVRDLDAVPEGTRALLVCHDALVLSFRYVCEALTEAEVLDIGASTPVLNVSITQLVREPDLTWSLARFNDVGHLEASDVPVTRHGSESSVHPSDRPDDHPHA</sequence>
<feature type="compositionally biased region" description="Basic and acidic residues" evidence="6">
    <location>
        <begin position="244"/>
        <end position="254"/>
    </location>
</feature>
<dbReference type="Pfam" id="PF00300">
    <property type="entry name" value="His_Phos_1"/>
    <property type="match status" value="1"/>
</dbReference>
<keyword evidence="4" id="KW-0413">Isomerase</keyword>
<feature type="region of interest" description="Disordered" evidence="6">
    <location>
        <begin position="231"/>
        <end position="254"/>
    </location>
</feature>
<dbReference type="AlphaFoldDB" id="A0A1H2MB22"/>
<dbReference type="InterPro" id="IPR029033">
    <property type="entry name" value="His_PPase_superfam"/>
</dbReference>
<evidence type="ECO:0000256" key="1">
    <source>
        <dbReference type="ARBA" id="ARBA00006717"/>
    </source>
</evidence>